<feature type="signal peptide" evidence="6">
    <location>
        <begin position="1"/>
        <end position="18"/>
    </location>
</feature>
<keyword evidence="5" id="KW-0812">Transmembrane</keyword>
<evidence type="ECO:0000313" key="8">
    <source>
        <dbReference type="EMBL" id="WZN42925.1"/>
    </source>
</evidence>
<keyword evidence="9" id="KW-1185">Reference proteome</keyword>
<evidence type="ECO:0000259" key="7">
    <source>
        <dbReference type="PROSITE" id="PS51007"/>
    </source>
</evidence>
<dbReference type="Pfam" id="PF14715">
    <property type="entry name" value="FixP_N"/>
    <property type="match status" value="1"/>
</dbReference>
<evidence type="ECO:0000256" key="3">
    <source>
        <dbReference type="ARBA" id="ARBA00023004"/>
    </source>
</evidence>
<keyword evidence="6" id="KW-0732">Signal</keyword>
<dbReference type="InterPro" id="IPR038414">
    <property type="entry name" value="CcoP_N_sf"/>
</dbReference>
<dbReference type="Proteomes" id="UP001485459">
    <property type="component" value="Chromosome"/>
</dbReference>
<reference evidence="9" key="1">
    <citation type="submission" date="2024-03" db="EMBL/GenBank/DDBJ databases">
        <title>Chitinophaga horti sp. nov., isolated from garden soil.</title>
        <authorList>
            <person name="Lee D.S."/>
            <person name="Han D.M."/>
            <person name="Baek J.H."/>
            <person name="Choi D.G."/>
            <person name="Jeon J.H."/>
            <person name="Jeon C.O."/>
        </authorList>
    </citation>
    <scope>NUCLEOTIDE SEQUENCE [LARGE SCALE GENOMIC DNA]</scope>
    <source>
        <strain evidence="9">GPA1</strain>
    </source>
</reference>
<evidence type="ECO:0000256" key="6">
    <source>
        <dbReference type="SAM" id="SignalP"/>
    </source>
</evidence>
<dbReference type="InterPro" id="IPR050597">
    <property type="entry name" value="Cytochrome_c_Oxidase_Subunit"/>
</dbReference>
<dbReference type="PANTHER" id="PTHR33751:SF1">
    <property type="entry name" value="CBB3-TYPE CYTOCHROME C OXIDASE SUBUNIT FIXP"/>
    <property type="match status" value="1"/>
</dbReference>
<dbReference type="EMBL" id="CP149822">
    <property type="protein sequence ID" value="WZN42925.1"/>
    <property type="molecule type" value="Genomic_DNA"/>
</dbReference>
<name>A0ABZ2YTP1_9BACT</name>
<sequence>MKRILTLLFTLAALQVSAAGAPPDPYGELSHPVAILLIAIACGLLIAIVILGHTVIGAIDIFRDRMKKLPLVLLLLAAGHGAFAQEAEQVAEKVSQPVVAGLTDSTFYMLLTVIGLEILVLLFLLQALRILTGITAAKKKKVKAATEAKPGKPRVTLMERLNQTKSLDAASEEDVDMGHDYDGIRELNNPTPPWWRWTFYISIIFGVVYVWRFHISETAPLQLQELAIEEEKAAIAKAEYMKNSANNIDENNVTLLADAADIEAGHKMFSTNCAACHGPEGQGLVGPNLTDKFWVHGGKVGEIFSTIKYGVPEKGMKSWKEDFSPKQIAQLCAYIHSIKGTTPANPKAPEGVEVAE</sequence>
<keyword evidence="5" id="KW-0472">Membrane</keyword>
<gene>
    <name evidence="8" type="ORF">WJU16_07750</name>
</gene>
<evidence type="ECO:0000313" key="9">
    <source>
        <dbReference type="Proteomes" id="UP001485459"/>
    </source>
</evidence>
<dbReference type="Gene3D" id="6.10.280.130">
    <property type="match status" value="1"/>
</dbReference>
<accession>A0ABZ2YTP1</accession>
<dbReference type="InterPro" id="IPR009056">
    <property type="entry name" value="Cyt_c-like_dom"/>
</dbReference>
<protein>
    <submittedName>
        <fullName evidence="8">Cbb3-type cytochrome c oxidase N-terminal domain-containing protein</fullName>
    </submittedName>
</protein>
<keyword evidence="5" id="KW-1133">Transmembrane helix</keyword>
<proteinExistence type="predicted"/>
<dbReference type="Pfam" id="PF13442">
    <property type="entry name" value="Cytochrome_CBB3"/>
    <property type="match status" value="1"/>
</dbReference>
<feature type="transmembrane region" description="Helical" evidence="5">
    <location>
        <begin position="34"/>
        <end position="62"/>
    </location>
</feature>
<evidence type="ECO:0000256" key="1">
    <source>
        <dbReference type="ARBA" id="ARBA00022617"/>
    </source>
</evidence>
<feature type="transmembrane region" description="Helical" evidence="5">
    <location>
        <begin position="69"/>
        <end position="87"/>
    </location>
</feature>
<dbReference type="PROSITE" id="PS51007">
    <property type="entry name" value="CYTC"/>
    <property type="match status" value="1"/>
</dbReference>
<feature type="chain" id="PRO_5045624687" evidence="6">
    <location>
        <begin position="19"/>
        <end position="356"/>
    </location>
</feature>
<dbReference type="PANTHER" id="PTHR33751">
    <property type="entry name" value="CBB3-TYPE CYTOCHROME C OXIDASE SUBUNIT FIXP"/>
    <property type="match status" value="1"/>
</dbReference>
<dbReference type="Gene3D" id="1.10.760.10">
    <property type="entry name" value="Cytochrome c-like domain"/>
    <property type="match status" value="1"/>
</dbReference>
<keyword evidence="2 4" id="KW-0479">Metal-binding</keyword>
<evidence type="ECO:0000256" key="4">
    <source>
        <dbReference type="PROSITE-ProRule" id="PRU00433"/>
    </source>
</evidence>
<dbReference type="RefSeq" id="WP_341837749.1">
    <property type="nucleotide sequence ID" value="NZ_CP149822.1"/>
</dbReference>
<keyword evidence="3 4" id="KW-0408">Iron</keyword>
<dbReference type="InterPro" id="IPR032858">
    <property type="entry name" value="CcoP_N"/>
</dbReference>
<feature type="domain" description="Cytochrome c" evidence="7">
    <location>
        <begin position="260"/>
        <end position="339"/>
    </location>
</feature>
<dbReference type="SUPFAM" id="SSF46626">
    <property type="entry name" value="Cytochrome c"/>
    <property type="match status" value="1"/>
</dbReference>
<feature type="transmembrane region" description="Helical" evidence="5">
    <location>
        <begin position="107"/>
        <end position="131"/>
    </location>
</feature>
<organism evidence="8 9">
    <name type="scientific">Chitinophaga pollutisoli</name>
    <dbReference type="NCBI Taxonomy" id="3133966"/>
    <lineage>
        <taxon>Bacteria</taxon>
        <taxon>Pseudomonadati</taxon>
        <taxon>Bacteroidota</taxon>
        <taxon>Chitinophagia</taxon>
        <taxon>Chitinophagales</taxon>
        <taxon>Chitinophagaceae</taxon>
        <taxon>Chitinophaga</taxon>
    </lineage>
</organism>
<feature type="transmembrane region" description="Helical" evidence="5">
    <location>
        <begin position="194"/>
        <end position="211"/>
    </location>
</feature>
<keyword evidence="1 4" id="KW-0349">Heme</keyword>
<evidence type="ECO:0000256" key="2">
    <source>
        <dbReference type="ARBA" id="ARBA00022723"/>
    </source>
</evidence>
<evidence type="ECO:0000256" key="5">
    <source>
        <dbReference type="SAM" id="Phobius"/>
    </source>
</evidence>
<dbReference type="InterPro" id="IPR036909">
    <property type="entry name" value="Cyt_c-like_dom_sf"/>
</dbReference>